<gene>
    <name evidence="1" type="ORF">NUKP37_50070</name>
</gene>
<evidence type="ECO:0000313" key="1">
    <source>
        <dbReference type="EMBL" id="GKK03581.1"/>
    </source>
</evidence>
<sequence length="111" mass="12918">MVGDKKKVDLTSMYRALKELGHRRIWLRIIKSGDLLFMVTFENRRLARFDRSLNTWCFVKNAALVDDYPLGSVPDGEGLTELHEKDEQLFHLTLCDEDVDRLLSYLATLDD</sequence>
<protein>
    <submittedName>
        <fullName evidence="1">Uncharacterized protein</fullName>
    </submittedName>
</protein>
<reference evidence="1" key="1">
    <citation type="journal article" date="2022" name="J. Appl. Microbiol.">
        <title>PCR-based ORF typing of Klebsiella pneumoniae for rapid identification of global clones and transmission events.</title>
        <authorList>
            <person name="Nonogaki R."/>
            <person name="Iijima A."/>
            <person name="Kawamura K."/>
            <person name="Kayama S."/>
            <person name="Sugai M."/>
            <person name="Yagi T."/>
            <person name="Arakawa Y."/>
            <person name="Doi Y."/>
            <person name="Suzuki M."/>
        </authorList>
    </citation>
    <scope>NUCLEOTIDE SEQUENCE</scope>
    <source>
        <strain evidence="1">NUKP-37</strain>
    </source>
</reference>
<dbReference type="KEGG" id="kvd:KR75_26555"/>
<organism evidence="1 2">
    <name type="scientific">Klebsiella variicola</name>
    <dbReference type="NCBI Taxonomy" id="244366"/>
    <lineage>
        <taxon>Bacteria</taxon>
        <taxon>Pseudomonadati</taxon>
        <taxon>Pseudomonadota</taxon>
        <taxon>Gammaproteobacteria</taxon>
        <taxon>Enterobacterales</taxon>
        <taxon>Enterobacteriaceae</taxon>
        <taxon>Klebsiella/Raoultella group</taxon>
        <taxon>Klebsiella</taxon>
        <taxon>Klebsiella pneumoniae complex</taxon>
    </lineage>
</organism>
<accession>A0A9P3UGW3</accession>
<dbReference type="AlphaFoldDB" id="A0A9P3UGW3"/>
<proteinExistence type="predicted"/>
<name>A0A9P3UGW3_KLEVA</name>
<evidence type="ECO:0000313" key="2">
    <source>
        <dbReference type="Proteomes" id="UP001060507"/>
    </source>
</evidence>
<comment type="caution">
    <text evidence="1">The sequence shown here is derived from an EMBL/GenBank/DDBJ whole genome shotgun (WGS) entry which is preliminary data.</text>
</comment>
<dbReference type="EMBL" id="BQTA01000027">
    <property type="protein sequence ID" value="GKK03581.1"/>
    <property type="molecule type" value="Genomic_DNA"/>
</dbReference>
<dbReference type="Proteomes" id="UP001060507">
    <property type="component" value="Unassembled WGS sequence"/>
</dbReference>